<organism evidence="2 3">
    <name type="scientific">Mytilus coruscus</name>
    <name type="common">Sea mussel</name>
    <dbReference type="NCBI Taxonomy" id="42192"/>
    <lineage>
        <taxon>Eukaryota</taxon>
        <taxon>Metazoa</taxon>
        <taxon>Spiralia</taxon>
        <taxon>Lophotrochozoa</taxon>
        <taxon>Mollusca</taxon>
        <taxon>Bivalvia</taxon>
        <taxon>Autobranchia</taxon>
        <taxon>Pteriomorphia</taxon>
        <taxon>Mytilida</taxon>
        <taxon>Mytiloidea</taxon>
        <taxon>Mytilidae</taxon>
        <taxon>Mytilinae</taxon>
        <taxon>Mytilus</taxon>
    </lineage>
</organism>
<dbReference type="GO" id="GO:0003676">
    <property type="term" value="F:nucleic acid binding"/>
    <property type="evidence" value="ECO:0007669"/>
    <property type="project" value="InterPro"/>
</dbReference>
<keyword evidence="3" id="KW-1185">Reference proteome</keyword>
<dbReference type="Gene3D" id="3.30.420.10">
    <property type="entry name" value="Ribonuclease H-like superfamily/Ribonuclease H"/>
    <property type="match status" value="1"/>
</dbReference>
<evidence type="ECO:0000313" key="2">
    <source>
        <dbReference type="EMBL" id="CAC5426192.1"/>
    </source>
</evidence>
<feature type="domain" description="DUF5641" evidence="1">
    <location>
        <begin position="396"/>
        <end position="488"/>
    </location>
</feature>
<dbReference type="SUPFAM" id="SSF53098">
    <property type="entry name" value="Ribonuclease H-like"/>
    <property type="match status" value="1"/>
</dbReference>
<dbReference type="AlphaFoldDB" id="A0A6J8F230"/>
<protein>
    <recommendedName>
        <fullName evidence="1">DUF5641 domain-containing protein</fullName>
    </recommendedName>
</protein>
<gene>
    <name evidence="2" type="ORF">MCOR_57925</name>
</gene>
<dbReference type="Proteomes" id="UP000507470">
    <property type="component" value="Unassembled WGS sequence"/>
</dbReference>
<dbReference type="EMBL" id="CACVKT020010404">
    <property type="protein sequence ID" value="CAC5426192.1"/>
    <property type="molecule type" value="Genomic_DNA"/>
</dbReference>
<dbReference type="InterPro" id="IPR012337">
    <property type="entry name" value="RNaseH-like_sf"/>
</dbReference>
<dbReference type="Pfam" id="PF18701">
    <property type="entry name" value="DUF5641"/>
    <property type="match status" value="1"/>
</dbReference>
<sequence>MTVLRYIKNTTSRFHTFVANRLAVIHEGSNIFDWRYISTKSNPADLASRGVSADGLLRMYQWIVPPDFLLKSTNEWPDSLNCDSDIVCTSDPEVKKVSVSTIVTSQPNQDNWFDLLNKLIDHHSSWYSLKRSVGWILKVRKELLHRCRARKQNFEKLNLDKEKVDSKICLSVTDMNEAERAVLIAIQLQVFSSEISALSHGSDHVKRDSYIRNLDPILDDSLLRVGGRLHESNMPMESKHPVILPKNHHLEKYWIVNAPTAIRKLISKCVVCRKQGSRVGEQKMANLPEDCLLLNEPLFTRVGVDYFGPFEVKIKRSHVKRYGVIFTCLASRAVHLEVAASLDTDCYINALRRFIARRGQVVKIRSDNGTNFVGAEKELKRSISDWNVEQIHDVIRRWRQIQYMANLFWQRWIHEYLPLLQERQKWHEIKRNLQLGDVVLVVDSNAARNSWPMGIIVETIPDRAGLIRQVKVKTATNILTRPVDKLCVILECD</sequence>
<dbReference type="InterPro" id="IPR036397">
    <property type="entry name" value="RNaseH_sf"/>
</dbReference>
<dbReference type="InterPro" id="IPR040676">
    <property type="entry name" value="DUF5641"/>
</dbReference>
<reference evidence="2 3" key="1">
    <citation type="submission" date="2020-06" db="EMBL/GenBank/DDBJ databases">
        <authorList>
            <person name="Li R."/>
            <person name="Bekaert M."/>
        </authorList>
    </citation>
    <scope>NUCLEOTIDE SEQUENCE [LARGE SCALE GENOMIC DNA]</scope>
    <source>
        <strain evidence="3">wild</strain>
    </source>
</reference>
<dbReference type="PANTHER" id="PTHR47331:SF1">
    <property type="entry name" value="GAG-LIKE PROTEIN"/>
    <property type="match status" value="1"/>
</dbReference>
<accession>A0A6J8F230</accession>
<evidence type="ECO:0000313" key="3">
    <source>
        <dbReference type="Proteomes" id="UP000507470"/>
    </source>
</evidence>
<evidence type="ECO:0000259" key="1">
    <source>
        <dbReference type="Pfam" id="PF18701"/>
    </source>
</evidence>
<dbReference type="PANTHER" id="PTHR47331">
    <property type="entry name" value="PHD-TYPE DOMAIN-CONTAINING PROTEIN"/>
    <property type="match status" value="1"/>
</dbReference>
<dbReference type="OrthoDB" id="6150403at2759"/>
<proteinExistence type="predicted"/>
<name>A0A6J8F230_MYTCO</name>